<evidence type="ECO:0000256" key="1">
    <source>
        <dbReference type="SAM" id="Phobius"/>
    </source>
</evidence>
<dbReference type="InterPro" id="IPR008390">
    <property type="entry name" value="AWPM-19"/>
</dbReference>
<dbReference type="PANTHER" id="PTHR33294:SF5">
    <property type="entry name" value="AWPM-19-LIKE FAMILY PROTEIN"/>
    <property type="match status" value="1"/>
</dbReference>
<gene>
    <name evidence="2" type="ORF">KP509_03G036000</name>
</gene>
<sequence>MALARHAALSVLLLVNFILYVVIAMTAGWALNAAIDRGWEELSYNKATYYFVIFSLLSGAVGVASGFAAVHNHCQRHFHTFASSAAVSFLSWLLTLVAMGLAWKQIGLGGFLSTQLVFLEAVVITAAMTHAIYLLVIHIMCFCCGDFSASQNQTMVEPSTNASACLETDRISLDSTSK</sequence>
<dbReference type="Pfam" id="PF05512">
    <property type="entry name" value="AWPM-19"/>
    <property type="match status" value="1"/>
</dbReference>
<accession>A0A8T2V2K1</accession>
<protein>
    <submittedName>
        <fullName evidence="2">Uncharacterized protein</fullName>
    </submittedName>
</protein>
<dbReference type="Proteomes" id="UP000825935">
    <property type="component" value="Chromosome 3"/>
</dbReference>
<reference evidence="2" key="1">
    <citation type="submission" date="2021-08" db="EMBL/GenBank/DDBJ databases">
        <title>WGS assembly of Ceratopteris richardii.</title>
        <authorList>
            <person name="Marchant D.B."/>
            <person name="Chen G."/>
            <person name="Jenkins J."/>
            <person name="Shu S."/>
            <person name="Leebens-Mack J."/>
            <person name="Grimwood J."/>
            <person name="Schmutz J."/>
            <person name="Soltis P."/>
            <person name="Soltis D."/>
            <person name="Chen Z.-H."/>
        </authorList>
    </citation>
    <scope>NUCLEOTIDE SEQUENCE</scope>
    <source>
        <strain evidence="2">Whitten #5841</strain>
        <tissue evidence="2">Leaf</tissue>
    </source>
</reference>
<keyword evidence="3" id="KW-1185">Reference proteome</keyword>
<name>A0A8T2V2K1_CERRI</name>
<proteinExistence type="predicted"/>
<dbReference type="EMBL" id="CM035408">
    <property type="protein sequence ID" value="KAH7441390.1"/>
    <property type="molecule type" value="Genomic_DNA"/>
</dbReference>
<feature type="transmembrane region" description="Helical" evidence="1">
    <location>
        <begin position="49"/>
        <end position="69"/>
    </location>
</feature>
<feature type="transmembrane region" description="Helical" evidence="1">
    <location>
        <begin position="7"/>
        <end position="29"/>
    </location>
</feature>
<keyword evidence="1" id="KW-0472">Membrane</keyword>
<dbReference type="AlphaFoldDB" id="A0A8T2V2K1"/>
<feature type="transmembrane region" description="Helical" evidence="1">
    <location>
        <begin position="123"/>
        <end position="145"/>
    </location>
</feature>
<keyword evidence="1" id="KW-0812">Transmembrane</keyword>
<evidence type="ECO:0000313" key="2">
    <source>
        <dbReference type="EMBL" id="KAH7441390.1"/>
    </source>
</evidence>
<organism evidence="2 3">
    <name type="scientific">Ceratopteris richardii</name>
    <name type="common">Triangle waterfern</name>
    <dbReference type="NCBI Taxonomy" id="49495"/>
    <lineage>
        <taxon>Eukaryota</taxon>
        <taxon>Viridiplantae</taxon>
        <taxon>Streptophyta</taxon>
        <taxon>Embryophyta</taxon>
        <taxon>Tracheophyta</taxon>
        <taxon>Polypodiopsida</taxon>
        <taxon>Polypodiidae</taxon>
        <taxon>Polypodiales</taxon>
        <taxon>Pteridineae</taxon>
        <taxon>Pteridaceae</taxon>
        <taxon>Parkerioideae</taxon>
        <taxon>Ceratopteris</taxon>
    </lineage>
</organism>
<keyword evidence="1" id="KW-1133">Transmembrane helix</keyword>
<dbReference type="PANTHER" id="PTHR33294">
    <property type="entry name" value="AWPM-19-LIKE FAMILY PROTEIN"/>
    <property type="match status" value="1"/>
</dbReference>
<comment type="caution">
    <text evidence="2">The sequence shown here is derived from an EMBL/GenBank/DDBJ whole genome shotgun (WGS) entry which is preliminary data.</text>
</comment>
<evidence type="ECO:0000313" key="3">
    <source>
        <dbReference type="Proteomes" id="UP000825935"/>
    </source>
</evidence>
<dbReference type="OrthoDB" id="631515at2759"/>
<feature type="transmembrane region" description="Helical" evidence="1">
    <location>
        <begin position="81"/>
        <end position="103"/>
    </location>
</feature>